<organism evidence="1 2">
    <name type="scientific">Datura stramonium</name>
    <name type="common">Jimsonweed</name>
    <name type="synonym">Common thornapple</name>
    <dbReference type="NCBI Taxonomy" id="4076"/>
    <lineage>
        <taxon>Eukaryota</taxon>
        <taxon>Viridiplantae</taxon>
        <taxon>Streptophyta</taxon>
        <taxon>Embryophyta</taxon>
        <taxon>Tracheophyta</taxon>
        <taxon>Spermatophyta</taxon>
        <taxon>Magnoliopsida</taxon>
        <taxon>eudicotyledons</taxon>
        <taxon>Gunneridae</taxon>
        <taxon>Pentapetalae</taxon>
        <taxon>asterids</taxon>
        <taxon>lamiids</taxon>
        <taxon>Solanales</taxon>
        <taxon>Solanaceae</taxon>
        <taxon>Solanoideae</taxon>
        <taxon>Datureae</taxon>
        <taxon>Datura</taxon>
    </lineage>
</organism>
<sequence>MPGMTYMARMFGMQDAPATAGGRPIIEDELWQLDLDYPSGETPVALCRVGPIFVEPVDDNVPTEPDEEVEYFTDQGSFTTHFCVLDGMNTGQDPVLLCMFALQLSC</sequence>
<dbReference type="EMBL" id="JACEIK010006320">
    <property type="protein sequence ID" value="MCE2055497.1"/>
    <property type="molecule type" value="Genomic_DNA"/>
</dbReference>
<evidence type="ECO:0000313" key="1">
    <source>
        <dbReference type="EMBL" id="MCE2055497.1"/>
    </source>
</evidence>
<evidence type="ECO:0000313" key="2">
    <source>
        <dbReference type="Proteomes" id="UP000823775"/>
    </source>
</evidence>
<name>A0ABS8W0B3_DATST</name>
<keyword evidence="2" id="KW-1185">Reference proteome</keyword>
<proteinExistence type="predicted"/>
<gene>
    <name evidence="1" type="ORF">HAX54_042766</name>
</gene>
<dbReference type="Proteomes" id="UP000823775">
    <property type="component" value="Unassembled WGS sequence"/>
</dbReference>
<reference evidence="1 2" key="1">
    <citation type="journal article" date="2021" name="BMC Genomics">
        <title>Datura genome reveals duplications of psychoactive alkaloid biosynthetic genes and high mutation rate following tissue culture.</title>
        <authorList>
            <person name="Rajewski A."/>
            <person name="Carter-House D."/>
            <person name="Stajich J."/>
            <person name="Litt A."/>
        </authorList>
    </citation>
    <scope>NUCLEOTIDE SEQUENCE [LARGE SCALE GENOMIC DNA]</scope>
    <source>
        <strain evidence="1">AR-01</strain>
    </source>
</reference>
<protein>
    <submittedName>
        <fullName evidence="1">Uncharacterized protein</fullName>
    </submittedName>
</protein>
<comment type="caution">
    <text evidence="1">The sequence shown here is derived from an EMBL/GenBank/DDBJ whole genome shotgun (WGS) entry which is preliminary data.</text>
</comment>
<accession>A0ABS8W0B3</accession>